<sequence>MTSAGSVIDILIFIIYNPDYVTTLKNAIEKGAVTQKAKALQLLF</sequence>
<accession>B9YDM3</accession>
<dbReference type="AlphaFoldDB" id="B9YDM3"/>
<dbReference type="STRING" id="545696.HOLDEFILI_03946"/>
<proteinExistence type="predicted"/>
<name>B9YDM3_9FIRM</name>
<reference evidence="1 2" key="2">
    <citation type="submission" date="2009-02" db="EMBL/GenBank/DDBJ databases">
        <title>Draft genome sequence of Holdemania filiformis DSM 12042.</title>
        <authorList>
            <person name="Sudarsanam P."/>
            <person name="Ley R."/>
            <person name="Guruge J."/>
            <person name="Turnbaugh P.J."/>
            <person name="Mahowald M."/>
            <person name="Liep D."/>
            <person name="Gordon J."/>
        </authorList>
    </citation>
    <scope>NUCLEOTIDE SEQUENCE [LARGE SCALE GENOMIC DNA]</scope>
    <source>
        <strain evidence="1 2">DSM 12042</strain>
    </source>
</reference>
<protein>
    <submittedName>
        <fullName evidence="1">Uncharacterized protein</fullName>
    </submittedName>
</protein>
<evidence type="ECO:0000313" key="2">
    <source>
        <dbReference type="Proteomes" id="UP000005950"/>
    </source>
</evidence>
<organism evidence="1 2">
    <name type="scientific">Holdemania filiformis DSM 12042</name>
    <dbReference type="NCBI Taxonomy" id="545696"/>
    <lineage>
        <taxon>Bacteria</taxon>
        <taxon>Bacillati</taxon>
        <taxon>Bacillota</taxon>
        <taxon>Erysipelotrichia</taxon>
        <taxon>Erysipelotrichales</taxon>
        <taxon>Erysipelotrichaceae</taxon>
        <taxon>Holdemania</taxon>
    </lineage>
</organism>
<evidence type="ECO:0000313" key="1">
    <source>
        <dbReference type="EMBL" id="EEF65943.1"/>
    </source>
</evidence>
<comment type="caution">
    <text evidence="1">The sequence shown here is derived from an EMBL/GenBank/DDBJ whole genome shotgun (WGS) entry which is preliminary data.</text>
</comment>
<dbReference type="HOGENOM" id="CLU_3217190_0_0_9"/>
<dbReference type="Proteomes" id="UP000005950">
    <property type="component" value="Unassembled WGS sequence"/>
</dbReference>
<reference evidence="1 2" key="1">
    <citation type="submission" date="2008-12" db="EMBL/GenBank/DDBJ databases">
        <authorList>
            <person name="Fulton L."/>
            <person name="Clifton S."/>
            <person name="Fulton B."/>
            <person name="Xu J."/>
            <person name="Minx P."/>
            <person name="Pepin K.H."/>
            <person name="Johnson M."/>
            <person name="Bhonagiri V."/>
            <person name="Nash W.E."/>
            <person name="Mardis E.R."/>
            <person name="Wilson R.K."/>
        </authorList>
    </citation>
    <scope>NUCLEOTIDE SEQUENCE [LARGE SCALE GENOMIC DNA]</scope>
    <source>
        <strain evidence="1 2">DSM 12042</strain>
    </source>
</reference>
<dbReference type="EMBL" id="ACCF01000246">
    <property type="protein sequence ID" value="EEF65943.1"/>
    <property type="molecule type" value="Genomic_DNA"/>
</dbReference>
<gene>
    <name evidence="1" type="ORF">HOLDEFILI_03946</name>
</gene>